<dbReference type="PANTHER" id="PTHR34353:SF2">
    <property type="entry name" value="CRISPR-ASSOCIATED ENDONUCLEASE CAS1 1"/>
    <property type="match status" value="1"/>
</dbReference>
<feature type="binding site" evidence="10">
    <location>
        <position position="220"/>
    </location>
    <ligand>
        <name>Mn(2+)</name>
        <dbReference type="ChEBI" id="CHEBI:29035"/>
    </ligand>
</feature>
<feature type="binding site" evidence="10">
    <location>
        <position position="205"/>
    </location>
    <ligand>
        <name>Mn(2+)</name>
        <dbReference type="ChEBI" id="CHEBI:29035"/>
    </ligand>
</feature>
<dbReference type="Pfam" id="PF01867">
    <property type="entry name" value="Cas_Cas1"/>
    <property type="match status" value="1"/>
</dbReference>
<dbReference type="InterPro" id="IPR002729">
    <property type="entry name" value="CRISPR-assoc_Cas1"/>
</dbReference>
<organism evidence="11 12">
    <name type="scientific">Micrococcoides hystricis</name>
    <dbReference type="NCBI Taxonomy" id="1572761"/>
    <lineage>
        <taxon>Bacteria</taxon>
        <taxon>Bacillati</taxon>
        <taxon>Actinomycetota</taxon>
        <taxon>Actinomycetes</taxon>
        <taxon>Micrococcales</taxon>
        <taxon>Micrococcaceae</taxon>
        <taxon>Micrococcoides</taxon>
    </lineage>
</organism>
<dbReference type="NCBIfam" id="TIGR00287">
    <property type="entry name" value="cas1"/>
    <property type="match status" value="1"/>
</dbReference>
<dbReference type="PANTHER" id="PTHR34353">
    <property type="entry name" value="CRISPR-ASSOCIATED ENDONUCLEASE CAS1 1"/>
    <property type="match status" value="1"/>
</dbReference>
<evidence type="ECO:0000256" key="4">
    <source>
        <dbReference type="ARBA" id="ARBA00022801"/>
    </source>
</evidence>
<keyword evidence="4 10" id="KW-0378">Hydrolase</keyword>
<dbReference type="EMBL" id="JBHLUB010000029">
    <property type="protein sequence ID" value="MFC0582175.1"/>
    <property type="molecule type" value="Genomic_DNA"/>
</dbReference>
<sequence length="296" mass="32372">MKQMKWQVVDLTNFDGSVSAKTGWLHVGEDKLPLANVGSILIGPDCSWGHGVAHHAAEHDCSVVLCDWRGVPIATVLPFSENSRVGARHRAQAQLSIPRQKNAWARIVKAKVLGQSRVLDHIGSMASARLETLSRLVRSGDPTNVEAQAAQIYWKSLFGDSSYRRIPGARDFHNAVLNYGYTILRGRVIQSIVAAGLSPSLGVFHRHRANVFALADDLIEPFRPAVDALAVRIVNEGAESLDSETKRALVGVLETCWSRKGESLATAVLNLTQRYASYVEGEKDKLRVGAYLEAGK</sequence>
<keyword evidence="3 10" id="KW-0255">Endonuclease</keyword>
<evidence type="ECO:0000256" key="9">
    <source>
        <dbReference type="ARBA" id="ARBA00038592"/>
    </source>
</evidence>
<dbReference type="EC" id="3.1.-.-" evidence="10"/>
<reference evidence="11 12" key="1">
    <citation type="submission" date="2024-09" db="EMBL/GenBank/DDBJ databases">
        <authorList>
            <person name="Sun Q."/>
            <person name="Mori K."/>
        </authorList>
    </citation>
    <scope>NUCLEOTIDE SEQUENCE [LARGE SCALE GENOMIC DNA]</scope>
    <source>
        <strain evidence="11 12">NCAIM B.02604</strain>
    </source>
</reference>
<evidence type="ECO:0000256" key="10">
    <source>
        <dbReference type="HAMAP-Rule" id="MF_01470"/>
    </source>
</evidence>
<name>A0ABV6PAM6_9MICC</name>
<dbReference type="InterPro" id="IPR019855">
    <property type="entry name" value="CRISPR-assoc_Cas1_NMENI"/>
</dbReference>
<evidence type="ECO:0000313" key="11">
    <source>
        <dbReference type="EMBL" id="MFC0582175.1"/>
    </source>
</evidence>
<accession>A0ABV6PAM6</accession>
<dbReference type="RefSeq" id="WP_377459142.1">
    <property type="nucleotide sequence ID" value="NZ_JBHLUB010000029.1"/>
</dbReference>
<dbReference type="InterPro" id="IPR042206">
    <property type="entry name" value="CRISPR-assoc_Cas1_C"/>
</dbReference>
<gene>
    <name evidence="10 11" type="primary">cas1</name>
    <name evidence="11" type="ORF">ACFFFR_07235</name>
</gene>
<evidence type="ECO:0000313" key="12">
    <source>
        <dbReference type="Proteomes" id="UP001589862"/>
    </source>
</evidence>
<evidence type="ECO:0000256" key="7">
    <source>
        <dbReference type="ARBA" id="ARBA00023125"/>
    </source>
</evidence>
<comment type="subunit">
    <text evidence="9 10">Homodimer, forms a heterotetramer with a Cas2 homodimer.</text>
</comment>
<evidence type="ECO:0000256" key="3">
    <source>
        <dbReference type="ARBA" id="ARBA00022759"/>
    </source>
</evidence>
<keyword evidence="2 10" id="KW-0479">Metal-binding</keyword>
<keyword evidence="6 10" id="KW-0051">Antiviral defense</keyword>
<comment type="caution">
    <text evidence="11">The sequence shown here is derived from an EMBL/GenBank/DDBJ whole genome shotgun (WGS) entry which is preliminary data.</text>
</comment>
<dbReference type="InterPro" id="IPR050646">
    <property type="entry name" value="Cas1"/>
</dbReference>
<comment type="cofactor">
    <cofactor evidence="10">
        <name>Mg(2+)</name>
        <dbReference type="ChEBI" id="CHEBI:18420"/>
    </cofactor>
    <cofactor evidence="10">
        <name>Mn(2+)</name>
        <dbReference type="ChEBI" id="CHEBI:29035"/>
    </cofactor>
</comment>
<keyword evidence="8 10" id="KW-0464">Manganese</keyword>
<evidence type="ECO:0000256" key="1">
    <source>
        <dbReference type="ARBA" id="ARBA00022722"/>
    </source>
</evidence>
<feature type="binding site" evidence="10">
    <location>
        <position position="146"/>
    </location>
    <ligand>
        <name>Mn(2+)</name>
        <dbReference type="ChEBI" id="CHEBI:29035"/>
    </ligand>
</feature>
<dbReference type="HAMAP" id="MF_01470">
    <property type="entry name" value="Cas1"/>
    <property type="match status" value="1"/>
</dbReference>
<evidence type="ECO:0000256" key="8">
    <source>
        <dbReference type="ARBA" id="ARBA00023211"/>
    </source>
</evidence>
<keyword evidence="12" id="KW-1185">Reference proteome</keyword>
<keyword evidence="5 10" id="KW-0460">Magnesium</keyword>
<comment type="similarity">
    <text evidence="10">Belongs to the CRISPR-associated endonuclease Cas1 family.</text>
</comment>
<keyword evidence="7 10" id="KW-0238">DNA-binding</keyword>
<evidence type="ECO:0000256" key="5">
    <source>
        <dbReference type="ARBA" id="ARBA00022842"/>
    </source>
</evidence>
<dbReference type="Proteomes" id="UP001589862">
    <property type="component" value="Unassembled WGS sequence"/>
</dbReference>
<dbReference type="Gene3D" id="1.20.120.920">
    <property type="entry name" value="CRISPR-associated endonuclease Cas1, C-terminal domain"/>
    <property type="match status" value="1"/>
</dbReference>
<evidence type="ECO:0000256" key="2">
    <source>
        <dbReference type="ARBA" id="ARBA00022723"/>
    </source>
</evidence>
<evidence type="ECO:0000256" key="6">
    <source>
        <dbReference type="ARBA" id="ARBA00023118"/>
    </source>
</evidence>
<comment type="function">
    <text evidence="10">CRISPR (clustered regularly interspaced short palindromic repeat), is an adaptive immune system that provides protection against mobile genetic elements (viruses, transposable elements and conjugative plasmids). CRISPR clusters contain spacers, sequences complementary to antecedent mobile elements, and target invading nucleic acids. CRISPR clusters are transcribed and processed into CRISPR RNA (crRNA). Acts as a dsDNA endonuclease. Involved in the integration of spacer DNA into the CRISPR cassette.</text>
</comment>
<proteinExistence type="inferred from homology"/>
<dbReference type="GO" id="GO:0004519">
    <property type="term" value="F:endonuclease activity"/>
    <property type="evidence" value="ECO:0007669"/>
    <property type="project" value="UniProtKB-KW"/>
</dbReference>
<protein>
    <recommendedName>
        <fullName evidence="10">CRISPR-associated endonuclease Cas1</fullName>
        <ecNumber evidence="10">3.1.-.-</ecNumber>
    </recommendedName>
</protein>
<keyword evidence="1 10" id="KW-0540">Nuclease</keyword>
<dbReference type="NCBIfam" id="TIGR03639">
    <property type="entry name" value="cas1_NMENI"/>
    <property type="match status" value="1"/>
</dbReference>